<dbReference type="InterPro" id="IPR015797">
    <property type="entry name" value="NUDIX_hydrolase-like_dom_sf"/>
</dbReference>
<dbReference type="Proteomes" id="UP000286287">
    <property type="component" value="Unassembled WGS sequence"/>
</dbReference>
<comment type="caution">
    <text evidence="5">The sequence shown here is derived from an EMBL/GenBank/DDBJ whole genome shotgun (WGS) entry which is preliminary data.</text>
</comment>
<evidence type="ECO:0000256" key="1">
    <source>
        <dbReference type="ARBA" id="ARBA00001946"/>
    </source>
</evidence>
<keyword evidence="6" id="KW-1185">Reference proteome</keyword>
<proteinExistence type="inferred from homology"/>
<evidence type="ECO:0000256" key="2">
    <source>
        <dbReference type="ARBA" id="ARBA00022801"/>
    </source>
</evidence>
<keyword evidence="2 3" id="KW-0378">Hydrolase</keyword>
<comment type="similarity">
    <text evidence="3">Belongs to the Nudix hydrolase family.</text>
</comment>
<evidence type="ECO:0000259" key="4">
    <source>
        <dbReference type="PROSITE" id="PS51462"/>
    </source>
</evidence>
<dbReference type="OrthoDB" id="9787476at2"/>
<gene>
    <name evidence="5" type="ORF">D3875_09820</name>
</gene>
<evidence type="ECO:0000313" key="6">
    <source>
        <dbReference type="Proteomes" id="UP000286287"/>
    </source>
</evidence>
<dbReference type="InterPro" id="IPR020476">
    <property type="entry name" value="Nudix_hydrolase"/>
</dbReference>
<feature type="domain" description="Nudix hydrolase" evidence="4">
    <location>
        <begin position="12"/>
        <end position="151"/>
    </location>
</feature>
<dbReference type="PRINTS" id="PR00502">
    <property type="entry name" value="NUDIXFAMILY"/>
</dbReference>
<sequence length="326" mass="36001">MKLRAVWGNRPILGVAAGALIQDEQGRVLLQRRGDDGRWGEPGGGVNPGEDFLSGVQRELLEETGLDCPNLTWLGLEDGVQSGERMFLRYPNGHEMCIVDILFHGSLPAAALEHAQPDDSGETLELRWFPLDDLPELSSNINRNNLNILRRRAGMPELPLGPVPPLDLSGSGTFWADFRQLVGPQQPLFLPGASVLLTDEQGRLLLLKHANSGDWVLPGGKLDPGESLEDCARRETFEETGLSVTNLKRVQLLAGPEFRFTDHQGVWDSVGMIYEAQGVTGDLRLPAGEIEDACWFTPGELCRIRLLGLYTEKAVEHWVKSRRVEG</sequence>
<dbReference type="AlphaFoldDB" id="A0A418VCB6"/>
<protein>
    <submittedName>
        <fullName evidence="5">NUDIX domain-containing protein</fullName>
    </submittedName>
</protein>
<dbReference type="PROSITE" id="PS00893">
    <property type="entry name" value="NUDIX_BOX"/>
    <property type="match status" value="2"/>
</dbReference>
<organism evidence="5 6">
    <name type="scientific">Deinococcus cavernae</name>
    <dbReference type="NCBI Taxonomy" id="2320857"/>
    <lineage>
        <taxon>Bacteria</taxon>
        <taxon>Thermotogati</taxon>
        <taxon>Deinococcota</taxon>
        <taxon>Deinococci</taxon>
        <taxon>Deinococcales</taxon>
        <taxon>Deinococcaceae</taxon>
        <taxon>Deinococcus</taxon>
    </lineage>
</organism>
<dbReference type="GO" id="GO:0016787">
    <property type="term" value="F:hydrolase activity"/>
    <property type="evidence" value="ECO:0007669"/>
    <property type="project" value="UniProtKB-KW"/>
</dbReference>
<comment type="cofactor">
    <cofactor evidence="1">
        <name>Mg(2+)</name>
        <dbReference type="ChEBI" id="CHEBI:18420"/>
    </cofactor>
</comment>
<evidence type="ECO:0000256" key="3">
    <source>
        <dbReference type="RuleBase" id="RU003476"/>
    </source>
</evidence>
<dbReference type="Gene3D" id="3.90.79.10">
    <property type="entry name" value="Nucleoside Triphosphate Pyrophosphohydrolase"/>
    <property type="match status" value="2"/>
</dbReference>
<dbReference type="RefSeq" id="WP_119766410.1">
    <property type="nucleotide sequence ID" value="NZ_QYUJ01000014.1"/>
</dbReference>
<dbReference type="PANTHER" id="PTHR43046:SF16">
    <property type="entry name" value="ADP-RIBOSE PYROPHOSPHATASE YJHB-RELATED"/>
    <property type="match status" value="1"/>
</dbReference>
<dbReference type="InterPro" id="IPR020084">
    <property type="entry name" value="NUDIX_hydrolase_CS"/>
</dbReference>
<accession>A0A418VCB6</accession>
<feature type="domain" description="Nudix hydrolase" evidence="4">
    <location>
        <begin position="187"/>
        <end position="321"/>
    </location>
</feature>
<dbReference type="PROSITE" id="PS51462">
    <property type="entry name" value="NUDIX"/>
    <property type="match status" value="2"/>
</dbReference>
<dbReference type="Pfam" id="PF00293">
    <property type="entry name" value="NUDIX"/>
    <property type="match status" value="2"/>
</dbReference>
<dbReference type="EMBL" id="QYUJ01000014">
    <property type="protein sequence ID" value="RJF73649.1"/>
    <property type="molecule type" value="Genomic_DNA"/>
</dbReference>
<dbReference type="InterPro" id="IPR000086">
    <property type="entry name" value="NUDIX_hydrolase_dom"/>
</dbReference>
<name>A0A418VCB6_9DEIO</name>
<evidence type="ECO:0000313" key="5">
    <source>
        <dbReference type="EMBL" id="RJF73649.1"/>
    </source>
</evidence>
<reference evidence="5 6" key="1">
    <citation type="submission" date="2018-09" db="EMBL/GenBank/DDBJ databases">
        <authorList>
            <person name="Zhu H."/>
        </authorList>
    </citation>
    <scope>NUCLEOTIDE SEQUENCE [LARGE SCALE GENOMIC DNA]</scope>
    <source>
        <strain evidence="5 6">K2S05-167</strain>
    </source>
</reference>
<dbReference type="PANTHER" id="PTHR43046">
    <property type="entry name" value="GDP-MANNOSE MANNOSYL HYDROLASE"/>
    <property type="match status" value="1"/>
</dbReference>
<dbReference type="SUPFAM" id="SSF55811">
    <property type="entry name" value="Nudix"/>
    <property type="match status" value="2"/>
</dbReference>